<dbReference type="AlphaFoldDB" id="A0A225VDJ9"/>
<evidence type="ECO:0000313" key="2">
    <source>
        <dbReference type="Proteomes" id="UP000198211"/>
    </source>
</evidence>
<dbReference type="Proteomes" id="UP000198211">
    <property type="component" value="Unassembled WGS sequence"/>
</dbReference>
<feature type="non-terminal residue" evidence="1">
    <location>
        <position position="156"/>
    </location>
</feature>
<organism evidence="1 2">
    <name type="scientific">Phytophthora megakarya</name>
    <dbReference type="NCBI Taxonomy" id="4795"/>
    <lineage>
        <taxon>Eukaryota</taxon>
        <taxon>Sar</taxon>
        <taxon>Stramenopiles</taxon>
        <taxon>Oomycota</taxon>
        <taxon>Peronosporomycetes</taxon>
        <taxon>Peronosporales</taxon>
        <taxon>Peronosporaceae</taxon>
        <taxon>Phytophthora</taxon>
    </lineage>
</organism>
<dbReference type="OrthoDB" id="116124at2759"/>
<protein>
    <submittedName>
        <fullName evidence="1">Uncharacterized protein</fullName>
    </submittedName>
</protein>
<dbReference type="EMBL" id="NBNE01005661">
    <property type="protein sequence ID" value="OWZ03204.1"/>
    <property type="molecule type" value="Genomic_DNA"/>
</dbReference>
<name>A0A225VDJ9_9STRA</name>
<gene>
    <name evidence="1" type="ORF">PHMEG_00025104</name>
</gene>
<keyword evidence="2" id="KW-1185">Reference proteome</keyword>
<accession>A0A225VDJ9</accession>
<reference evidence="2" key="1">
    <citation type="submission" date="2017-03" db="EMBL/GenBank/DDBJ databases">
        <title>Phytopthora megakarya and P. palmivora, two closely related causual agents of cacao black pod achieved similar genome size and gene model numbers by different mechanisms.</title>
        <authorList>
            <person name="Ali S."/>
            <person name="Shao J."/>
            <person name="Larry D.J."/>
            <person name="Kronmiller B."/>
            <person name="Shen D."/>
            <person name="Strem M.D."/>
            <person name="Melnick R.L."/>
            <person name="Guiltinan M.J."/>
            <person name="Tyler B.M."/>
            <person name="Meinhardt L.W."/>
            <person name="Bailey B.A."/>
        </authorList>
    </citation>
    <scope>NUCLEOTIDE SEQUENCE [LARGE SCALE GENOMIC DNA]</scope>
    <source>
        <strain evidence="2">zdho120</strain>
    </source>
</reference>
<comment type="caution">
    <text evidence="1">The sequence shown here is derived from an EMBL/GenBank/DDBJ whole genome shotgun (WGS) entry which is preliminary data.</text>
</comment>
<proteinExistence type="predicted"/>
<evidence type="ECO:0000313" key="1">
    <source>
        <dbReference type="EMBL" id="OWZ03204.1"/>
    </source>
</evidence>
<sequence length="156" mass="17402">MTSPQLLHAAIRSDGEVREAPYTLLCMVAAVEKVSALIEGDVMELYLNEMDVSPLERVLHSADEFSLQKNATRDKYKLKRKLKAQEDAPPQASSIIALNIFELRCSKDLKSSLKVSDTSKPVNSQVFNSPNTSRSRNSRKIHSSFVVTYVVSLKFG</sequence>